<evidence type="ECO:0000256" key="1">
    <source>
        <dbReference type="ARBA" id="ARBA00022676"/>
    </source>
</evidence>
<evidence type="ECO:0000256" key="2">
    <source>
        <dbReference type="ARBA" id="ARBA00022679"/>
    </source>
</evidence>
<dbReference type="SUPFAM" id="SSF53756">
    <property type="entry name" value="UDP-Glycosyltransferase/glycogen phosphorylase"/>
    <property type="match status" value="1"/>
</dbReference>
<accession>A0A6S6PKE5</accession>
<dbReference type="EMBL" id="AP023326">
    <property type="protein sequence ID" value="BCI67849.1"/>
    <property type="molecule type" value="Genomic_DNA"/>
</dbReference>
<evidence type="ECO:0000313" key="4">
    <source>
        <dbReference type="Proteomes" id="UP000515220"/>
    </source>
</evidence>
<dbReference type="GO" id="GO:0008713">
    <property type="term" value="F:ADP-heptose-lipopolysaccharide heptosyltransferase activity"/>
    <property type="evidence" value="ECO:0007669"/>
    <property type="project" value="TreeGrafter"/>
</dbReference>
<keyword evidence="2 3" id="KW-0808">Transferase</keyword>
<dbReference type="InterPro" id="IPR002201">
    <property type="entry name" value="Glyco_trans_9"/>
</dbReference>
<name>A0A6S6PKE5_ACEAC</name>
<dbReference type="GO" id="GO:0005829">
    <property type="term" value="C:cytosol"/>
    <property type="evidence" value="ECO:0007669"/>
    <property type="project" value="TreeGrafter"/>
</dbReference>
<keyword evidence="1" id="KW-0328">Glycosyltransferase</keyword>
<protein>
    <submittedName>
        <fullName evidence="3">Glycosyl transferase</fullName>
    </submittedName>
</protein>
<reference evidence="3 4" key="1">
    <citation type="submission" date="2020-07" db="EMBL/GenBank/DDBJ databases">
        <title>Complete Genome Sequence of an acetic acid bacterium, Acetobacter aceti JCM20276.</title>
        <authorList>
            <person name="Hirose Y."/>
            <person name="Mihara H."/>
        </authorList>
    </citation>
    <scope>NUCLEOTIDE SEQUENCE [LARGE SCALE GENOMIC DNA]</scope>
    <source>
        <strain evidence="3 4">JCM20276</strain>
    </source>
</reference>
<proteinExistence type="predicted"/>
<sequence>MRILFITATRLGDAVISTGLLNYLIQAHPDARFTVVCGPVAAGLFQRMPQLDRVIVMAKRPYDLHWFDLWKQCVGTRWDLVVDLRGSAISLLLRTRARRIMRGGRRPGARIAHVGDVLSLSPPPLPVVWTSEEDRALARTILVEKDVIAFGPTANWAGKVWPAQYFVELWSCLARIFPNRKLAVFYGPGEAERSMAAPVLAIPGTIDAGGRFTLAETAAMLQRCALFIGNDSGLMHLAAAAQTPTLGLFGPSRSSEYAPSGVHAEWIAAPGPEGAASISGLKPEQVLERLLSMMSGRKETFCSLLENQELS</sequence>
<dbReference type="CDD" id="cd03789">
    <property type="entry name" value="GT9_LPS_heptosyltransferase"/>
    <property type="match status" value="1"/>
</dbReference>
<dbReference type="InterPro" id="IPR051199">
    <property type="entry name" value="LPS_LOS_Heptosyltrfase"/>
</dbReference>
<dbReference type="Proteomes" id="UP000515220">
    <property type="component" value="Chromosome"/>
</dbReference>
<dbReference type="AlphaFoldDB" id="A0A6S6PKE5"/>
<evidence type="ECO:0000313" key="3">
    <source>
        <dbReference type="EMBL" id="BCI67849.1"/>
    </source>
</evidence>
<dbReference type="PANTHER" id="PTHR30160">
    <property type="entry name" value="TETRAACYLDISACCHARIDE 4'-KINASE-RELATED"/>
    <property type="match status" value="1"/>
</dbReference>
<dbReference type="Pfam" id="PF01075">
    <property type="entry name" value="Glyco_transf_9"/>
    <property type="match status" value="1"/>
</dbReference>
<gene>
    <name evidence="3" type="ORF">AAJCM20276_24730</name>
</gene>
<dbReference type="RefSeq" id="WP_099348403.1">
    <property type="nucleotide sequence ID" value="NZ_AP023326.1"/>
</dbReference>
<organism evidence="3 4">
    <name type="scientific">Acetobacter aceti</name>
    <dbReference type="NCBI Taxonomy" id="435"/>
    <lineage>
        <taxon>Bacteria</taxon>
        <taxon>Pseudomonadati</taxon>
        <taxon>Pseudomonadota</taxon>
        <taxon>Alphaproteobacteria</taxon>
        <taxon>Acetobacterales</taxon>
        <taxon>Acetobacteraceae</taxon>
        <taxon>Acetobacter</taxon>
        <taxon>Acetobacter subgen. Acetobacter</taxon>
    </lineage>
</organism>
<dbReference type="GO" id="GO:0009244">
    <property type="term" value="P:lipopolysaccharide core region biosynthetic process"/>
    <property type="evidence" value="ECO:0007669"/>
    <property type="project" value="TreeGrafter"/>
</dbReference>
<dbReference type="Gene3D" id="3.40.50.2000">
    <property type="entry name" value="Glycogen Phosphorylase B"/>
    <property type="match status" value="2"/>
</dbReference>